<evidence type="ECO:0000313" key="2">
    <source>
        <dbReference type="EMBL" id="MCT4372881.1"/>
    </source>
</evidence>
<evidence type="ECO:0000256" key="1">
    <source>
        <dbReference type="SAM" id="MobiDB-lite"/>
    </source>
</evidence>
<keyword evidence="3" id="KW-1185">Reference proteome</keyword>
<reference evidence="3" key="1">
    <citation type="submission" date="2023-07" db="EMBL/GenBank/DDBJ databases">
        <title>Yangia mangrovi SAOS 153D genome.</title>
        <authorList>
            <person name="Verma A."/>
            <person name="Pal Y."/>
            <person name="Sundharam S."/>
            <person name="Bisht B."/>
            <person name="Srinivasan K."/>
        </authorList>
    </citation>
    <scope>NUCLEOTIDE SEQUENCE [LARGE SCALE GENOMIC DNA]</scope>
    <source>
        <strain evidence="3">SAOS 153D</strain>
    </source>
</reference>
<dbReference type="Pfam" id="PF02620">
    <property type="entry name" value="YceD"/>
    <property type="match status" value="1"/>
</dbReference>
<accession>A0ABT2KRU2</accession>
<organism evidence="2 3">
    <name type="scientific">Alloyangia mangrovi</name>
    <dbReference type="NCBI Taxonomy" id="1779329"/>
    <lineage>
        <taxon>Bacteria</taxon>
        <taxon>Pseudomonadati</taxon>
        <taxon>Pseudomonadota</taxon>
        <taxon>Alphaproteobacteria</taxon>
        <taxon>Rhodobacterales</taxon>
        <taxon>Roseobacteraceae</taxon>
        <taxon>Alloyangia</taxon>
    </lineage>
</organism>
<sequence length="219" mass="24342">MDRSGNPARLRVSTLRRDVATEFDFRPEAEERAALAEELGLLGLRKARLAGRLTPEAGGAYRLTADLGATVVQPCVVTLDPVTTRIDEDISLLFRPAQQIADPDPGSEVEVPEDEEEPLPDVIDLRRVLSEALSLALPPYPRSEAALEMAETAPEEPEEELSESRPNPFAGLAELRDRLSKDEKRRRLSPWGAKSLLRFCRKYLFSRLHRNSGLQASMG</sequence>
<dbReference type="Proteomes" id="UP000217448">
    <property type="component" value="Unassembled WGS sequence"/>
</dbReference>
<comment type="caution">
    <text evidence="2">The sequence shown here is derived from an EMBL/GenBank/DDBJ whole genome shotgun (WGS) entry which is preliminary data.</text>
</comment>
<protein>
    <submittedName>
        <fullName evidence="2">DUF177 domain-containing protein</fullName>
    </submittedName>
</protein>
<dbReference type="InterPro" id="IPR003772">
    <property type="entry name" value="YceD"/>
</dbReference>
<evidence type="ECO:0000313" key="3">
    <source>
        <dbReference type="Proteomes" id="UP000217448"/>
    </source>
</evidence>
<gene>
    <name evidence="2" type="ORF">CLG85_022270</name>
</gene>
<name>A0ABT2KRU2_9RHOB</name>
<proteinExistence type="predicted"/>
<dbReference type="EMBL" id="NTHN02000059">
    <property type="protein sequence ID" value="MCT4372881.1"/>
    <property type="molecule type" value="Genomic_DNA"/>
</dbReference>
<feature type="region of interest" description="Disordered" evidence="1">
    <location>
        <begin position="147"/>
        <end position="170"/>
    </location>
</feature>
<dbReference type="RefSeq" id="WP_260350084.1">
    <property type="nucleotide sequence ID" value="NZ_NTHN02000059.1"/>
</dbReference>